<dbReference type="CDD" id="cd17113">
    <property type="entry name" value="RA_ARAPs"/>
    <property type="match status" value="1"/>
</dbReference>
<feature type="compositionally biased region" description="Polar residues" evidence="1">
    <location>
        <begin position="401"/>
        <end position="411"/>
    </location>
</feature>
<feature type="compositionally biased region" description="Pro residues" evidence="1">
    <location>
        <begin position="630"/>
        <end position="646"/>
    </location>
</feature>
<organism evidence="3 4">
    <name type="scientific">Allomyces macrogynus (strain ATCC 38327)</name>
    <name type="common">Allomyces javanicus var. macrogynus</name>
    <dbReference type="NCBI Taxonomy" id="578462"/>
    <lineage>
        <taxon>Eukaryota</taxon>
        <taxon>Fungi</taxon>
        <taxon>Fungi incertae sedis</taxon>
        <taxon>Blastocladiomycota</taxon>
        <taxon>Blastocladiomycetes</taxon>
        <taxon>Blastocladiales</taxon>
        <taxon>Blastocladiaceae</taxon>
        <taxon>Allomyces</taxon>
    </lineage>
</organism>
<protein>
    <recommendedName>
        <fullName evidence="2">Ras-associating domain-containing protein</fullName>
    </recommendedName>
</protein>
<sequence>MASKQIDFDRLLAELDAISKEPDAPIPLPAAPTSPIDHASDPPNAARTSDPPAIDPRAFLPLSLRRADASVLFCSLPVICTFDSSPAHFSTGSQDGHGAGASIIDLHLHADHDELAGPLDAHSASSTGSSQLSPISRERKLSLTSALAANHAPPPTKTSLYDVPPLDRALAQPSLPPLTAVSPAATDSTATSTAPSSPTRGGFRDTSPTRGGFRDTSPTRGGFRDTSPTRGGFRDTSPTQMPLQLSPMVAAPSRPDADDEQNQQDSPVIDRIEQVAAIKKVSALRARFDAPNAAGNSPSVVPRGVRTPPSGARTQLRSDRASTAADTRSGLGKHHHHQSMTSVAASPTALPLARNVHERSSSSNSSNINNANSRSMPMLADMPASKVKSMTSLFEPPAPSSVPQSCQGSTETVEEENSQDQFVDAASAALAESATKSTSRGGSPSSPTRNESTTGQAPWLRPAQHAPIPMTVNSMRRRSSHPVLHMERIDAEPDSDASSAHSTASRSAGPPSKPPPIPSPLPPTLPRTAVPVPLPPPTAVSGPAAEPVASTTGVGPNGRRPSLHELAGAPPRRSSLSAASGQPDVPPAAPSTGQRRPSLHELAGVPERRSSISAASTAFPPTATTVTPAAPGPAPVIPLPPPPAVPSTPATAPHAPHHHHHSHNLHVSTSISITQMLDELVGDLDGSGNSTATSHPFPICAPSPATAYSDMRQSASHHDTLTRAEYNAPPNRAASVASLAQLGTSTDQLGGSTNALVSQDALGSTDQLKPMAPKAHTVVFEEIDVIDTINTLAADLESLFVRGEAAGQLATLLRHRSASAASTRDGSRCPTPGGGLPAVPLLPSPNEVLADRAPVAPPPSVPSMAAAPATVPAPSVQAPAPAGKPGAVSALGKLSLSSPHLTAAEDKWERAQRAEEKKQRELLQSMGINPSDPRVASALEKLAQARVQRVAAKIYIGDTSQAKTLMLTSLMTAELVTEWVVQKANLDRHQADQWTLFELFHDLGVERPLKNWELVTDVLRTWERDTDNALLLRRYGYKSSLTPNALKIFYPPVAGWLHWEAKRGQFKKRYVELRPGAEVPGGSPANSTDGVATLYVRSAQDKPATVLCTLAHYDVYTPIAPRKRAPTRYCFAVKAQHRLGIHDEPLEASYIHFFCTEDQASMKEWVLALRNAKNHVDKHVNPALFDDDAGAAAAGPESAVTTSSAPAAPPSSAVPVSRAASNATAVGRPASYAAATGGFVTGSRLG</sequence>
<feature type="region of interest" description="Disordered" evidence="1">
    <location>
        <begin position="491"/>
        <end position="597"/>
    </location>
</feature>
<evidence type="ECO:0000259" key="2">
    <source>
        <dbReference type="PROSITE" id="PS50200"/>
    </source>
</evidence>
<dbReference type="Pfam" id="PF21989">
    <property type="entry name" value="RA_2"/>
    <property type="match status" value="1"/>
</dbReference>
<reference evidence="3 4" key="1">
    <citation type="submission" date="2009-11" db="EMBL/GenBank/DDBJ databases">
        <title>Annotation of Allomyces macrogynus ATCC 38327.</title>
        <authorList>
            <consortium name="The Broad Institute Genome Sequencing Platform"/>
            <person name="Russ C."/>
            <person name="Cuomo C."/>
            <person name="Burger G."/>
            <person name="Gray M.W."/>
            <person name="Holland P.W.H."/>
            <person name="King N."/>
            <person name="Lang F.B.F."/>
            <person name="Roger A.J."/>
            <person name="Ruiz-Trillo I."/>
            <person name="Young S.K."/>
            <person name="Zeng Q."/>
            <person name="Gargeya S."/>
            <person name="Fitzgerald M."/>
            <person name="Haas B."/>
            <person name="Abouelleil A."/>
            <person name="Alvarado L."/>
            <person name="Arachchi H.M."/>
            <person name="Berlin A."/>
            <person name="Chapman S.B."/>
            <person name="Gearin G."/>
            <person name="Goldberg J."/>
            <person name="Griggs A."/>
            <person name="Gujja S."/>
            <person name="Hansen M."/>
            <person name="Heiman D."/>
            <person name="Howarth C."/>
            <person name="Larimer J."/>
            <person name="Lui A."/>
            <person name="MacDonald P.J.P."/>
            <person name="McCowen C."/>
            <person name="Montmayeur A."/>
            <person name="Murphy C."/>
            <person name="Neiman D."/>
            <person name="Pearson M."/>
            <person name="Priest M."/>
            <person name="Roberts A."/>
            <person name="Saif S."/>
            <person name="Shea T."/>
            <person name="Sisk P."/>
            <person name="Stolte C."/>
            <person name="Sykes S."/>
            <person name="Wortman J."/>
            <person name="Nusbaum C."/>
            <person name="Birren B."/>
        </authorList>
    </citation>
    <scope>NUCLEOTIDE SEQUENCE [LARGE SCALE GENOMIC DNA]</scope>
    <source>
        <strain evidence="3 4">ATCC 38327</strain>
    </source>
</reference>
<dbReference type="PROSITE" id="PS50200">
    <property type="entry name" value="RA"/>
    <property type="match status" value="1"/>
</dbReference>
<feature type="domain" description="Ras-associating" evidence="2">
    <location>
        <begin position="953"/>
        <end position="1037"/>
    </location>
</feature>
<dbReference type="SUPFAM" id="SSF54236">
    <property type="entry name" value="Ubiquitin-like"/>
    <property type="match status" value="1"/>
</dbReference>
<feature type="compositionally biased region" description="Low complexity" evidence="1">
    <location>
        <begin position="496"/>
        <end position="510"/>
    </location>
</feature>
<dbReference type="InterPro" id="IPR000159">
    <property type="entry name" value="RA_dom"/>
</dbReference>
<dbReference type="Gene3D" id="2.30.29.30">
    <property type="entry name" value="Pleckstrin-homology domain (PH domain)/Phosphotyrosine-binding domain (PTB)"/>
    <property type="match status" value="1"/>
</dbReference>
<feature type="compositionally biased region" description="Pro residues" evidence="1">
    <location>
        <begin position="511"/>
        <end position="525"/>
    </location>
</feature>
<dbReference type="InterPro" id="IPR001849">
    <property type="entry name" value="PH_domain"/>
</dbReference>
<proteinExistence type="predicted"/>
<feature type="compositionally biased region" description="Basic residues" evidence="1">
    <location>
        <begin position="655"/>
        <end position="664"/>
    </location>
</feature>
<dbReference type="EMBL" id="GG745329">
    <property type="protein sequence ID" value="KNE55881.1"/>
    <property type="molecule type" value="Genomic_DNA"/>
</dbReference>
<dbReference type="OrthoDB" id="43122at2759"/>
<dbReference type="VEuPathDB" id="FungiDB:AMAG_01748"/>
<dbReference type="STRING" id="578462.A0A0L0S0I8"/>
<feature type="region of interest" description="Disordered" evidence="1">
    <location>
        <begin position="117"/>
        <end position="138"/>
    </location>
</feature>
<feature type="region of interest" description="Disordered" evidence="1">
    <location>
        <begin position="621"/>
        <end position="666"/>
    </location>
</feature>
<dbReference type="PANTHER" id="PTHR38700:SF1">
    <property type="entry name" value="PH DOMAIN-CONTAINING PROTEIN"/>
    <property type="match status" value="1"/>
</dbReference>
<dbReference type="InterPro" id="IPR029071">
    <property type="entry name" value="Ubiquitin-like_domsf"/>
</dbReference>
<reference evidence="4" key="2">
    <citation type="submission" date="2009-11" db="EMBL/GenBank/DDBJ databases">
        <title>The Genome Sequence of Allomyces macrogynus strain ATCC 38327.</title>
        <authorList>
            <consortium name="The Broad Institute Genome Sequencing Platform"/>
            <person name="Russ C."/>
            <person name="Cuomo C."/>
            <person name="Shea T."/>
            <person name="Young S.K."/>
            <person name="Zeng Q."/>
            <person name="Koehrsen M."/>
            <person name="Haas B."/>
            <person name="Borodovsky M."/>
            <person name="Guigo R."/>
            <person name="Alvarado L."/>
            <person name="Berlin A."/>
            <person name="Borenstein D."/>
            <person name="Chen Z."/>
            <person name="Engels R."/>
            <person name="Freedman E."/>
            <person name="Gellesch M."/>
            <person name="Goldberg J."/>
            <person name="Griggs A."/>
            <person name="Gujja S."/>
            <person name="Heiman D."/>
            <person name="Hepburn T."/>
            <person name="Howarth C."/>
            <person name="Jen D."/>
            <person name="Larson L."/>
            <person name="Lewis B."/>
            <person name="Mehta T."/>
            <person name="Park D."/>
            <person name="Pearson M."/>
            <person name="Roberts A."/>
            <person name="Saif S."/>
            <person name="Shenoy N."/>
            <person name="Sisk P."/>
            <person name="Stolte C."/>
            <person name="Sykes S."/>
            <person name="Walk T."/>
            <person name="White J."/>
            <person name="Yandava C."/>
            <person name="Burger G."/>
            <person name="Gray M.W."/>
            <person name="Holland P.W.H."/>
            <person name="King N."/>
            <person name="Lang F.B.F."/>
            <person name="Roger A.J."/>
            <person name="Ruiz-Trillo I."/>
            <person name="Lander E."/>
            <person name="Nusbaum C."/>
        </authorList>
    </citation>
    <scope>NUCLEOTIDE SEQUENCE [LARGE SCALE GENOMIC DNA]</scope>
    <source>
        <strain evidence="4">ATCC 38327</strain>
    </source>
</reference>
<accession>A0A0L0S0I8</accession>
<dbReference type="SMART" id="SM00233">
    <property type="entry name" value="PH"/>
    <property type="match status" value="1"/>
</dbReference>
<dbReference type="Gene3D" id="3.10.20.90">
    <property type="entry name" value="Phosphatidylinositol 3-kinase Catalytic Subunit, Chain A, domain 1"/>
    <property type="match status" value="1"/>
</dbReference>
<keyword evidence="4" id="KW-1185">Reference proteome</keyword>
<feature type="compositionally biased region" description="Low complexity" evidence="1">
    <location>
        <begin position="567"/>
        <end position="581"/>
    </location>
</feature>
<feature type="compositionally biased region" description="Low complexity" evidence="1">
    <location>
        <begin position="425"/>
        <end position="449"/>
    </location>
</feature>
<evidence type="ECO:0000313" key="3">
    <source>
        <dbReference type="EMBL" id="KNE55881.1"/>
    </source>
</evidence>
<feature type="region of interest" description="Disordered" evidence="1">
    <location>
        <begin position="290"/>
        <end position="479"/>
    </location>
</feature>
<dbReference type="InterPro" id="IPR011993">
    <property type="entry name" value="PH-like_dom_sf"/>
</dbReference>
<dbReference type="GO" id="GO:0007165">
    <property type="term" value="P:signal transduction"/>
    <property type="evidence" value="ECO:0007669"/>
    <property type="project" value="InterPro"/>
</dbReference>
<feature type="region of interest" description="Disordered" evidence="1">
    <location>
        <begin position="817"/>
        <end position="844"/>
    </location>
</feature>
<dbReference type="Proteomes" id="UP000054350">
    <property type="component" value="Unassembled WGS sequence"/>
</dbReference>
<dbReference type="eggNOG" id="KOG3751">
    <property type="taxonomic scope" value="Eukaryota"/>
</dbReference>
<dbReference type="PANTHER" id="PTHR38700">
    <property type="entry name" value="YALI0E22418P"/>
    <property type="match status" value="1"/>
</dbReference>
<feature type="region of interest" description="Disordered" evidence="1">
    <location>
        <begin position="171"/>
        <end position="269"/>
    </location>
</feature>
<dbReference type="SUPFAM" id="SSF50729">
    <property type="entry name" value="PH domain-like"/>
    <property type="match status" value="1"/>
</dbReference>
<dbReference type="AlphaFoldDB" id="A0A0L0S0I8"/>
<feature type="compositionally biased region" description="Polar residues" evidence="1">
    <location>
        <begin position="123"/>
        <end position="134"/>
    </location>
</feature>
<feature type="region of interest" description="Disordered" evidence="1">
    <location>
        <begin position="22"/>
        <end position="53"/>
    </location>
</feature>
<feature type="region of interest" description="Disordered" evidence="1">
    <location>
        <begin position="1195"/>
        <end position="1217"/>
    </location>
</feature>
<evidence type="ECO:0000313" key="4">
    <source>
        <dbReference type="Proteomes" id="UP000054350"/>
    </source>
</evidence>
<feature type="compositionally biased region" description="Low complexity" evidence="1">
    <location>
        <begin position="179"/>
        <end position="199"/>
    </location>
</feature>
<name>A0A0L0S0I8_ALLM3</name>
<feature type="compositionally biased region" description="Low complexity" evidence="1">
    <location>
        <begin position="361"/>
        <end position="375"/>
    </location>
</feature>
<dbReference type="SMART" id="SM00314">
    <property type="entry name" value="RA"/>
    <property type="match status" value="1"/>
</dbReference>
<gene>
    <name evidence="3" type="ORF">AMAG_01748</name>
</gene>
<evidence type="ECO:0000256" key="1">
    <source>
        <dbReference type="SAM" id="MobiDB-lite"/>
    </source>
</evidence>